<evidence type="ECO:0000256" key="1">
    <source>
        <dbReference type="SAM" id="Coils"/>
    </source>
</evidence>
<evidence type="ECO:0008006" key="7">
    <source>
        <dbReference type="Google" id="ProtNLM"/>
    </source>
</evidence>
<accession>A0A4Z0YAX4</accession>
<organism evidence="5 6">
    <name type="scientific">Xylaria hypoxylon</name>
    <dbReference type="NCBI Taxonomy" id="37992"/>
    <lineage>
        <taxon>Eukaryota</taxon>
        <taxon>Fungi</taxon>
        <taxon>Dikarya</taxon>
        <taxon>Ascomycota</taxon>
        <taxon>Pezizomycotina</taxon>
        <taxon>Sordariomycetes</taxon>
        <taxon>Xylariomycetidae</taxon>
        <taxon>Xylariales</taxon>
        <taxon>Xylariaceae</taxon>
        <taxon>Xylaria</taxon>
    </lineage>
</organism>
<comment type="caution">
    <text evidence="5">The sequence shown here is derived from an EMBL/GenBank/DDBJ whole genome shotgun (WGS) entry which is preliminary data.</text>
</comment>
<dbReference type="Proteomes" id="UP000297716">
    <property type="component" value="Unassembled WGS sequence"/>
</dbReference>
<keyword evidence="1" id="KW-0175">Coiled coil</keyword>
<evidence type="ECO:0000313" key="5">
    <source>
        <dbReference type="EMBL" id="TGJ81074.1"/>
    </source>
</evidence>
<dbReference type="Pfam" id="PF24564">
    <property type="entry name" value="DUF7605"/>
    <property type="match status" value="1"/>
</dbReference>
<dbReference type="OrthoDB" id="3598281at2759"/>
<reference evidence="5 6" key="1">
    <citation type="submission" date="2019-03" db="EMBL/GenBank/DDBJ databases">
        <title>Draft genome sequence of Xylaria hypoxylon DSM 108379, a ubiquitous saprotrophic-parasitic fungi on hardwood.</title>
        <authorList>
            <person name="Buettner E."/>
            <person name="Leonhardt S."/>
            <person name="Gebauer A.M."/>
            <person name="Liers C."/>
            <person name="Hofrichter M."/>
            <person name="Kellner H."/>
        </authorList>
    </citation>
    <scope>NUCLEOTIDE SEQUENCE [LARGE SCALE GENOMIC DNA]</scope>
    <source>
        <strain evidence="5 6">DSM 108379</strain>
    </source>
</reference>
<dbReference type="InterPro" id="IPR027417">
    <property type="entry name" value="P-loop_NTPase"/>
</dbReference>
<dbReference type="PANTHER" id="PTHR36681:SF3">
    <property type="entry name" value="NUCLEAR GTPASE, GERMINAL CENTER-ASSOCIATED, TANDEM DUPLICATE 3"/>
    <property type="match status" value="1"/>
</dbReference>
<proteinExistence type="predicted"/>
<dbReference type="STRING" id="37992.A0A4Z0YAX4"/>
<dbReference type="AlphaFoldDB" id="A0A4Z0YAX4"/>
<dbReference type="SUPFAM" id="SSF52540">
    <property type="entry name" value="P-loop containing nucleoside triphosphate hydrolases"/>
    <property type="match status" value="1"/>
</dbReference>
<feature type="coiled-coil region" evidence="1">
    <location>
        <begin position="619"/>
        <end position="646"/>
    </location>
</feature>
<dbReference type="Pfam" id="PF00350">
    <property type="entry name" value="Dynamin_N"/>
    <property type="match status" value="1"/>
</dbReference>
<feature type="domain" description="Dynamin N-terminal" evidence="3">
    <location>
        <begin position="27"/>
        <end position="268"/>
    </location>
</feature>
<feature type="domain" description="DUF7605" evidence="4">
    <location>
        <begin position="702"/>
        <end position="832"/>
    </location>
</feature>
<gene>
    <name evidence="5" type="ORF">E0Z10_g7676</name>
</gene>
<dbReference type="EMBL" id="SKBN01000186">
    <property type="protein sequence ID" value="TGJ81074.1"/>
    <property type="molecule type" value="Genomic_DNA"/>
</dbReference>
<evidence type="ECO:0000313" key="6">
    <source>
        <dbReference type="Proteomes" id="UP000297716"/>
    </source>
</evidence>
<feature type="compositionally biased region" description="Basic residues" evidence="2">
    <location>
        <begin position="376"/>
        <end position="392"/>
    </location>
</feature>
<protein>
    <recommendedName>
        <fullName evidence="7">G domain-containing protein</fullName>
    </recommendedName>
</protein>
<dbReference type="InterPro" id="IPR056024">
    <property type="entry name" value="DUF7605"/>
</dbReference>
<evidence type="ECO:0000259" key="3">
    <source>
        <dbReference type="Pfam" id="PF00350"/>
    </source>
</evidence>
<dbReference type="Gene3D" id="3.40.50.300">
    <property type="entry name" value="P-loop containing nucleotide triphosphate hydrolases"/>
    <property type="match status" value="1"/>
</dbReference>
<dbReference type="PANTHER" id="PTHR36681">
    <property type="entry name" value="NUCLEAR GTPASE, GERMINAL CENTER-ASSOCIATED, TANDEM DUPLICATE 3"/>
    <property type="match status" value="1"/>
</dbReference>
<evidence type="ECO:0000259" key="4">
    <source>
        <dbReference type="Pfam" id="PF24564"/>
    </source>
</evidence>
<feature type="region of interest" description="Disordered" evidence="2">
    <location>
        <begin position="376"/>
        <end position="404"/>
    </location>
</feature>
<name>A0A4Z0YAX4_9PEZI</name>
<feature type="coiled-coil region" evidence="1">
    <location>
        <begin position="450"/>
        <end position="477"/>
    </location>
</feature>
<dbReference type="InterPro" id="IPR045063">
    <property type="entry name" value="Dynamin_N"/>
</dbReference>
<sequence>MRCIETVRTSSINSLKERANTPRTVLGVVGGTGHGKSSLINVLLEEDKLVPTNCFRACTAVVTEISWNSSDDPDHRYIAEVEFVSVEDWDRELGCLFHDLNASSGGPSSEGQLEESDAGIAWAKIKAVYPKVTKQVIGQTDPKVLADDPAVKTLLGTIKTVRKRTADELYEAIQIYVDSNKKINNPSFDREGNSSTRKMELWPLIKVVRIYTKADVLSTGAVIVDLPGVRDSNAARAAVAAKYIEKCSGLWVVSMIARAVDDQAAQELLGTQFKQQLQLDGNYSNVTFVCSKTDDIIVHEAAQDLGLSDELQKLCNVTRNLSALKASLELERLDQRKTAISMYAEEVDKHIDRYEKLRNLQSKGETVTPPKEYLRKRKVSEHRTARPNKRRRVNSDEESQDTQWVSTEDRWRDLEKGMPKFSAEYQLTHEDIQLMTEYLRSQKQTAIDEKGNLQENIEDGKYRIACLEEEVSELEEQLGVACVSRRNDCSRQVIRDQFALGLKELDEYEAQRTDPNNFDPENLQRDYDKVRHSLTVFCVSSRAYKSLANEERVVGFGNVNDTEIPQLQAHTKKLTETTRIRNARSFLNDLVQTLNSLYLWSSGNDIELYLTEEEKRAEMGYVREQVTELEKRLQLANEEFSRQLNEILEALFKHVMAATLHAAKCALSIAHSWASRKRGDGGLPLEYSQAQEDPEISTKAKLAAPLFQKLSNHWETTFSKKIPEALDAHVKTCQGHQEYIQGLIKSRLQEKVALGDIIGMLQDQDKARVNGFTNKIRSFNPDITTTQREANREFASTIQKNLKPVYKRCAMDKGPGVLARMILVVETGIKKRQRTIFNNAFKLVTAKLSEIPGNIQEELQTYIGVMRDGMISDYSNVIFGGDSSEEVRIVREGVLELLNEVDSRFQ</sequence>
<evidence type="ECO:0000256" key="2">
    <source>
        <dbReference type="SAM" id="MobiDB-lite"/>
    </source>
</evidence>
<keyword evidence="6" id="KW-1185">Reference proteome</keyword>